<organism evidence="12 13">
    <name type="scientific">Ridgeia piscesae</name>
    <name type="common">Tubeworm</name>
    <dbReference type="NCBI Taxonomy" id="27915"/>
    <lineage>
        <taxon>Eukaryota</taxon>
        <taxon>Metazoa</taxon>
        <taxon>Spiralia</taxon>
        <taxon>Lophotrochozoa</taxon>
        <taxon>Annelida</taxon>
        <taxon>Polychaeta</taxon>
        <taxon>Sedentaria</taxon>
        <taxon>Canalipalpata</taxon>
        <taxon>Sabellida</taxon>
        <taxon>Siboglinidae</taxon>
        <taxon>Ridgeia</taxon>
    </lineage>
</organism>
<dbReference type="InterPro" id="IPR038718">
    <property type="entry name" value="SNF2-like_sf"/>
</dbReference>
<feature type="compositionally biased region" description="Acidic residues" evidence="9">
    <location>
        <begin position="1"/>
        <end position="16"/>
    </location>
</feature>
<dbReference type="InterPro" id="IPR001650">
    <property type="entry name" value="Helicase_C-like"/>
</dbReference>
<protein>
    <recommendedName>
        <fullName evidence="14">Helicase ARIP4</fullName>
    </recommendedName>
</protein>
<dbReference type="GO" id="GO:0005524">
    <property type="term" value="F:ATP binding"/>
    <property type="evidence" value="ECO:0007669"/>
    <property type="project" value="UniProtKB-KW"/>
</dbReference>
<comment type="similarity">
    <text evidence="2">Belongs to the SNF2/RAD54 helicase family.</text>
</comment>
<feature type="compositionally biased region" description="Basic and acidic residues" evidence="9">
    <location>
        <begin position="983"/>
        <end position="996"/>
    </location>
</feature>
<evidence type="ECO:0000313" key="12">
    <source>
        <dbReference type="EMBL" id="KAK2192581.1"/>
    </source>
</evidence>
<comment type="subcellular location">
    <subcellularLocation>
        <location evidence="1">Nucleus</location>
    </subcellularLocation>
</comment>
<evidence type="ECO:0000256" key="6">
    <source>
        <dbReference type="ARBA" id="ARBA00022840"/>
    </source>
</evidence>
<keyword evidence="13" id="KW-1185">Reference proteome</keyword>
<feature type="compositionally biased region" description="Polar residues" evidence="9">
    <location>
        <begin position="1203"/>
        <end position="1212"/>
    </location>
</feature>
<feature type="region of interest" description="Disordered" evidence="9">
    <location>
        <begin position="1127"/>
        <end position="1172"/>
    </location>
</feature>
<name>A0AAD9UKD8_RIDPI</name>
<dbReference type="SMART" id="SM00490">
    <property type="entry name" value="HELICc"/>
    <property type="match status" value="1"/>
</dbReference>
<keyword evidence="3" id="KW-0547">Nucleotide-binding</keyword>
<evidence type="ECO:0000256" key="3">
    <source>
        <dbReference type="ARBA" id="ARBA00022741"/>
    </source>
</evidence>
<keyword evidence="7" id="KW-0238">DNA-binding</keyword>
<evidence type="ECO:0000259" key="11">
    <source>
        <dbReference type="PROSITE" id="PS51194"/>
    </source>
</evidence>
<dbReference type="SMART" id="SM00487">
    <property type="entry name" value="DEXDc"/>
    <property type="match status" value="1"/>
</dbReference>
<feature type="domain" description="Helicase ATP-binding" evidence="10">
    <location>
        <begin position="80"/>
        <end position="298"/>
    </location>
</feature>
<dbReference type="PROSITE" id="PS51194">
    <property type="entry name" value="HELICASE_CTER"/>
    <property type="match status" value="1"/>
</dbReference>
<dbReference type="GO" id="GO:0016887">
    <property type="term" value="F:ATP hydrolysis activity"/>
    <property type="evidence" value="ECO:0007669"/>
    <property type="project" value="InterPro"/>
</dbReference>
<feature type="compositionally biased region" description="Basic and acidic residues" evidence="9">
    <location>
        <begin position="1021"/>
        <end position="1034"/>
    </location>
</feature>
<evidence type="ECO:0008006" key="14">
    <source>
        <dbReference type="Google" id="ProtNLM"/>
    </source>
</evidence>
<dbReference type="InterPro" id="IPR014001">
    <property type="entry name" value="Helicase_ATP-bd"/>
</dbReference>
<evidence type="ECO:0000313" key="13">
    <source>
        <dbReference type="Proteomes" id="UP001209878"/>
    </source>
</evidence>
<feature type="region of interest" description="Disordered" evidence="9">
    <location>
        <begin position="1"/>
        <end position="28"/>
    </location>
</feature>
<accession>A0AAD9UKD8</accession>
<evidence type="ECO:0000256" key="8">
    <source>
        <dbReference type="ARBA" id="ARBA00023242"/>
    </source>
</evidence>
<dbReference type="InterPro" id="IPR049730">
    <property type="entry name" value="SNF2/RAD54-like_C"/>
</dbReference>
<dbReference type="Proteomes" id="UP001209878">
    <property type="component" value="Unassembled WGS sequence"/>
</dbReference>
<feature type="region of interest" description="Disordered" evidence="9">
    <location>
        <begin position="1290"/>
        <end position="1315"/>
    </location>
</feature>
<reference evidence="12" key="1">
    <citation type="journal article" date="2023" name="Mol. Biol. Evol.">
        <title>Third-Generation Sequencing Reveals the Adaptive Role of the Epigenome in Three Deep-Sea Polychaetes.</title>
        <authorList>
            <person name="Perez M."/>
            <person name="Aroh O."/>
            <person name="Sun Y."/>
            <person name="Lan Y."/>
            <person name="Juniper S.K."/>
            <person name="Young C.R."/>
            <person name="Angers B."/>
            <person name="Qian P.Y."/>
        </authorList>
    </citation>
    <scope>NUCLEOTIDE SEQUENCE</scope>
    <source>
        <strain evidence="12">R07B-5</strain>
    </source>
</reference>
<keyword evidence="5" id="KW-0347">Helicase</keyword>
<dbReference type="PROSITE" id="PS51192">
    <property type="entry name" value="HELICASE_ATP_BIND_1"/>
    <property type="match status" value="1"/>
</dbReference>
<comment type="caution">
    <text evidence="12">The sequence shown here is derived from an EMBL/GenBank/DDBJ whole genome shotgun (WGS) entry which is preliminary data.</text>
</comment>
<evidence type="ECO:0000256" key="9">
    <source>
        <dbReference type="SAM" id="MobiDB-lite"/>
    </source>
</evidence>
<dbReference type="InterPro" id="IPR027417">
    <property type="entry name" value="P-loop_NTPase"/>
</dbReference>
<dbReference type="InterPro" id="IPR044574">
    <property type="entry name" value="ARIP4-like"/>
</dbReference>
<dbReference type="CDD" id="cd18069">
    <property type="entry name" value="DEXHc_ARIP4"/>
    <property type="match status" value="1"/>
</dbReference>
<dbReference type="InterPro" id="IPR000330">
    <property type="entry name" value="SNF2_N"/>
</dbReference>
<dbReference type="Gene3D" id="3.40.50.10810">
    <property type="entry name" value="Tandem AAA-ATPase domain"/>
    <property type="match status" value="1"/>
</dbReference>
<feature type="compositionally biased region" description="Low complexity" evidence="9">
    <location>
        <begin position="961"/>
        <end position="970"/>
    </location>
</feature>
<evidence type="ECO:0000256" key="7">
    <source>
        <dbReference type="ARBA" id="ARBA00023125"/>
    </source>
</evidence>
<evidence type="ECO:0000259" key="10">
    <source>
        <dbReference type="PROSITE" id="PS51192"/>
    </source>
</evidence>
<feature type="region of interest" description="Disordered" evidence="9">
    <location>
        <begin position="1188"/>
        <end position="1213"/>
    </location>
</feature>
<sequence length="1315" mass="144451">MVQSDHEDEDDGEEDINNSGSHINDEMNQPDAEGRVLVNIGHPPDDPDIYLLPQIARVVKPHQIGGIRFLYDNLVEALARYKTSHGFGCVLAHSMGLGKTIQLVAFIDIFLRYTGAKHVMVIVPVNTLQNWMYEFNLWTPTNADEGYDASSVSPREFDVHVLNDNHRTMAARAKVVNDWFKGGGVLLIGYEMYRLLTSRKFPAARGRKAKTKGTDPVIIDLIEEDQNKELLSGIHEALMRPGPDLVICDEGHRIKNSHAGISKALKNIRTRRRVVLTGYPLQNNLLEYWCMVDFVRPNFLGSRTEFSNMFERPIMNGQCLDSTAEDVRLMRFRAHVLHSLLEGFVQRRGHDVLTATLPRKEEYTLLIRMSPVQRRLYTEFMGQVNIGDSGWVSTNPLKAFAVCCKIWNHPDVLYMAAQKQKKNSLAEDNDIDLEEIQEAAAGTKKAGNKVGKTGPVTPEQKNQSSPKPQQEISKVFAMMDRKEQSVSYEWADALLKNYSPGMLENSGKMVLMMSLIDGAVKASDKTLIFSQSLFTLDLIEEFLSKRTVPSTETEGEEGERKEEGKKWQKNVNYVRLDGSTSGMEREKLINQFNNTENSAIHVFLLSTRAGCLGINLIGANRVIVFDASWNPCHDSQAVCRVYRYGQFKECFVYRLVTDNTMEKKIYDRQLNKQGISDRVVDELNPQNAFTRKQVDVLLQYQDQDLPHVDLSKYLDETCNDPVLTDTLKVHHPWISREPFCHGRKSSGGTDQKLTKSEKQLARRGYEMEKRLSVNFTRPNYSNFYPKNGPYGQLPPNPLGIKEVYPRNRPIASVPPMMSTPVPRRVCSGGQVGSARFPVQAIMRPGVSVQQILTTTDIIVPGTNSATNAQNSRIPAGENVLVIKTPRGVYLRTRQGKIFAVRTTPKDTVVSVSESTAHVTSSGDTTMSGLSTLASIASTSTATSCSTYAVSAAATTTATAAATTAATTTTTEKPDITDAPSSDETMHDEKSGGDMEKTVPSPKPLPVPAPIPPSKGESSTGVDKDKPGPEKRSDSDVCITGEKPGNGGSFPAGGMAPQFYNYPGMYGGYHGMMPPVNMFGTNTGGASSAGEQKKHSSYAPSNNYMPPSDMFGGYGPAPWLSQITSSWPQHFPDFMQPQQVPAANSQNGRKEQREGKEGSDASSSQELFGENTDSVDDSLAEFNSLLGLSTNASSSDSATTPTTRGSPTMSDWPSNYGMPPYMTYPYGMPSGSGAGGMGGQMAYMPPLYHSHPSFMSGGYVHSLPPAGINQPSYNMPPISSFDAGHSVQKMLHSASAESLGESNGSEKDTAQGASTS</sequence>
<gene>
    <name evidence="12" type="ORF">NP493_26g02017</name>
</gene>
<dbReference type="PANTHER" id="PTHR45797">
    <property type="entry name" value="RAD54-LIKE"/>
    <property type="match status" value="1"/>
</dbReference>
<dbReference type="Gene3D" id="3.40.50.300">
    <property type="entry name" value="P-loop containing nucleotide triphosphate hydrolases"/>
    <property type="match status" value="1"/>
</dbReference>
<keyword evidence="4" id="KW-0378">Hydrolase</keyword>
<feature type="domain" description="Helicase C-terminal" evidence="11">
    <location>
        <begin position="514"/>
        <end position="687"/>
    </location>
</feature>
<feature type="compositionally biased region" description="Polar residues" evidence="9">
    <location>
        <begin position="459"/>
        <end position="470"/>
    </location>
</feature>
<dbReference type="SUPFAM" id="SSF52540">
    <property type="entry name" value="P-loop containing nucleoside triphosphate hydrolases"/>
    <property type="match status" value="2"/>
</dbReference>
<feature type="compositionally biased region" description="Pro residues" evidence="9">
    <location>
        <begin position="1000"/>
        <end position="1012"/>
    </location>
</feature>
<dbReference type="Pfam" id="PF00176">
    <property type="entry name" value="SNF2-rel_dom"/>
    <property type="match status" value="1"/>
</dbReference>
<dbReference type="GO" id="GO:0004386">
    <property type="term" value="F:helicase activity"/>
    <property type="evidence" value="ECO:0007669"/>
    <property type="project" value="UniProtKB-KW"/>
</dbReference>
<dbReference type="Pfam" id="PF00271">
    <property type="entry name" value="Helicase_C"/>
    <property type="match status" value="1"/>
</dbReference>
<dbReference type="GO" id="GO:0005634">
    <property type="term" value="C:nucleus"/>
    <property type="evidence" value="ECO:0007669"/>
    <property type="project" value="UniProtKB-SubCell"/>
</dbReference>
<dbReference type="PANTHER" id="PTHR45797:SF1">
    <property type="entry name" value="HELICASE ARIP4"/>
    <property type="match status" value="1"/>
</dbReference>
<feature type="compositionally biased region" description="Basic and acidic residues" evidence="9">
    <location>
        <begin position="1147"/>
        <end position="1158"/>
    </location>
</feature>
<feature type="compositionally biased region" description="Polar residues" evidence="9">
    <location>
        <begin position="1135"/>
        <end position="1146"/>
    </location>
</feature>
<evidence type="ECO:0000256" key="1">
    <source>
        <dbReference type="ARBA" id="ARBA00004123"/>
    </source>
</evidence>
<feature type="compositionally biased region" description="Low complexity" evidence="9">
    <location>
        <begin position="1188"/>
        <end position="1202"/>
    </location>
</feature>
<evidence type="ECO:0000256" key="5">
    <source>
        <dbReference type="ARBA" id="ARBA00022806"/>
    </source>
</evidence>
<dbReference type="EMBL" id="JAODUO010000027">
    <property type="protein sequence ID" value="KAK2192581.1"/>
    <property type="molecule type" value="Genomic_DNA"/>
</dbReference>
<dbReference type="CDD" id="cd18793">
    <property type="entry name" value="SF2_C_SNF"/>
    <property type="match status" value="1"/>
</dbReference>
<evidence type="ECO:0000256" key="4">
    <source>
        <dbReference type="ARBA" id="ARBA00022801"/>
    </source>
</evidence>
<dbReference type="GO" id="GO:0003677">
    <property type="term" value="F:DNA binding"/>
    <property type="evidence" value="ECO:0007669"/>
    <property type="project" value="UniProtKB-KW"/>
</dbReference>
<keyword evidence="8" id="KW-0539">Nucleus</keyword>
<evidence type="ECO:0000256" key="2">
    <source>
        <dbReference type="ARBA" id="ARBA00007025"/>
    </source>
</evidence>
<feature type="region of interest" description="Disordered" evidence="9">
    <location>
        <begin position="961"/>
        <end position="1052"/>
    </location>
</feature>
<keyword evidence="6" id="KW-0067">ATP-binding</keyword>
<feature type="region of interest" description="Disordered" evidence="9">
    <location>
        <begin position="1082"/>
        <end position="1101"/>
    </location>
</feature>
<feature type="region of interest" description="Disordered" evidence="9">
    <location>
        <begin position="442"/>
        <end position="470"/>
    </location>
</feature>
<proteinExistence type="inferred from homology"/>
<dbReference type="InterPro" id="IPR044573">
    <property type="entry name" value="ARIP4_DEXHc"/>
</dbReference>